<dbReference type="InterPro" id="IPR000073">
    <property type="entry name" value="AB_hydrolase_1"/>
</dbReference>
<dbReference type="EMBL" id="MU032348">
    <property type="protein sequence ID" value="KAF3765112.1"/>
    <property type="molecule type" value="Genomic_DNA"/>
</dbReference>
<comment type="caution">
    <text evidence="2">The sequence shown here is derived from an EMBL/GenBank/DDBJ whole genome shotgun (WGS) entry which is preliminary data.</text>
</comment>
<accession>A0A9P4Y182</accession>
<reference evidence="2" key="1">
    <citation type="journal article" date="2020" name="Phytopathology">
        <title>Genome sequence of the chestnut blight fungus Cryphonectria parasitica EP155: A fundamental resource for an archetypical invasive plant pathogen.</title>
        <authorList>
            <person name="Crouch J.A."/>
            <person name="Dawe A."/>
            <person name="Aerts A."/>
            <person name="Barry K."/>
            <person name="Churchill A.C.L."/>
            <person name="Grimwood J."/>
            <person name="Hillman B."/>
            <person name="Milgroom M.G."/>
            <person name="Pangilinan J."/>
            <person name="Smith M."/>
            <person name="Salamov A."/>
            <person name="Schmutz J."/>
            <person name="Yadav J."/>
            <person name="Grigoriev I.V."/>
            <person name="Nuss D."/>
        </authorList>
    </citation>
    <scope>NUCLEOTIDE SEQUENCE</scope>
    <source>
        <strain evidence="2">EP155</strain>
    </source>
</reference>
<protein>
    <submittedName>
        <fullName evidence="2">Alpha/beta-hydrolase</fullName>
    </submittedName>
</protein>
<dbReference type="Proteomes" id="UP000803844">
    <property type="component" value="Unassembled WGS sequence"/>
</dbReference>
<keyword evidence="3" id="KW-1185">Reference proteome</keyword>
<dbReference type="GeneID" id="63836159"/>
<dbReference type="PANTHER" id="PTHR37017">
    <property type="entry name" value="AB HYDROLASE-1 DOMAIN-CONTAINING PROTEIN-RELATED"/>
    <property type="match status" value="1"/>
</dbReference>
<evidence type="ECO:0000313" key="3">
    <source>
        <dbReference type="Proteomes" id="UP000803844"/>
    </source>
</evidence>
<sequence>MSDSAAAPVFVLAPGAWHTPDCFQLIQDRIHAKGYWTKAVAYPSVGAEPPNKGLFDDVAAVRAEIQALADQGRQVIVVVHSYGGLVGAEAVKGLGFKQRKAEGKEGGVTLLVYLSAFVTPKGMSIIKMLGGNPLPWMDFQGERVFARTPEEIFYHDVPADLQKGAISKLKHQSAAVFTDEVTYQPWEDIECMYMFCDDDRALLPVIQRQLAPMLGENAITYTCKGSHSPFLSEPDNVVEGLLHGATEVQKRL</sequence>
<evidence type="ECO:0000259" key="1">
    <source>
        <dbReference type="Pfam" id="PF12697"/>
    </source>
</evidence>
<proteinExistence type="predicted"/>
<gene>
    <name evidence="2" type="ORF">M406DRAFT_292404</name>
</gene>
<dbReference type="Pfam" id="PF12697">
    <property type="entry name" value="Abhydrolase_6"/>
    <property type="match status" value="1"/>
</dbReference>
<evidence type="ECO:0000313" key="2">
    <source>
        <dbReference type="EMBL" id="KAF3765112.1"/>
    </source>
</evidence>
<dbReference type="AlphaFoldDB" id="A0A9P4Y182"/>
<dbReference type="PANTHER" id="PTHR37017:SF11">
    <property type="entry name" value="ESTERASE_LIPASE_THIOESTERASE DOMAIN-CONTAINING PROTEIN"/>
    <property type="match status" value="1"/>
</dbReference>
<dbReference type="InterPro" id="IPR029058">
    <property type="entry name" value="AB_hydrolase_fold"/>
</dbReference>
<feature type="domain" description="AB hydrolase-1" evidence="1">
    <location>
        <begin position="10"/>
        <end position="239"/>
    </location>
</feature>
<dbReference type="SUPFAM" id="SSF53474">
    <property type="entry name" value="alpha/beta-Hydrolases"/>
    <property type="match status" value="1"/>
</dbReference>
<name>A0A9P4Y182_CRYP1</name>
<dbReference type="Gene3D" id="3.40.50.1820">
    <property type="entry name" value="alpha/beta hydrolase"/>
    <property type="match status" value="1"/>
</dbReference>
<dbReference type="InterPro" id="IPR052897">
    <property type="entry name" value="Sec-Metab_Biosynth_Hydrolase"/>
</dbReference>
<dbReference type="RefSeq" id="XP_040776073.1">
    <property type="nucleotide sequence ID" value="XM_040919030.1"/>
</dbReference>
<dbReference type="OrthoDB" id="408373at2759"/>
<organism evidence="2 3">
    <name type="scientific">Cryphonectria parasitica (strain ATCC 38755 / EP155)</name>
    <dbReference type="NCBI Taxonomy" id="660469"/>
    <lineage>
        <taxon>Eukaryota</taxon>
        <taxon>Fungi</taxon>
        <taxon>Dikarya</taxon>
        <taxon>Ascomycota</taxon>
        <taxon>Pezizomycotina</taxon>
        <taxon>Sordariomycetes</taxon>
        <taxon>Sordariomycetidae</taxon>
        <taxon>Diaporthales</taxon>
        <taxon>Cryphonectriaceae</taxon>
        <taxon>Cryphonectria-Endothia species complex</taxon>
        <taxon>Cryphonectria</taxon>
    </lineage>
</organism>